<keyword evidence="7" id="KW-0408">Iron</keyword>
<evidence type="ECO:0000256" key="12">
    <source>
        <dbReference type="SAM" id="Phobius"/>
    </source>
</evidence>
<dbReference type="GO" id="GO:0046872">
    <property type="term" value="F:metal ion binding"/>
    <property type="evidence" value="ECO:0007669"/>
    <property type="project" value="UniProtKB-KW"/>
</dbReference>
<name>A0A369CC97_9GAMM</name>
<evidence type="ECO:0000256" key="6">
    <source>
        <dbReference type="ARBA" id="ARBA00023002"/>
    </source>
</evidence>
<dbReference type="GO" id="GO:0016020">
    <property type="term" value="C:membrane"/>
    <property type="evidence" value="ECO:0007669"/>
    <property type="project" value="UniProtKB-SubCell"/>
</dbReference>
<gene>
    <name evidence="13" type="ORF">DFQ59_103291</name>
</gene>
<dbReference type="RefSeq" id="WP_114279491.1">
    <property type="nucleotide sequence ID" value="NZ_QPJY01000003.1"/>
</dbReference>
<evidence type="ECO:0000256" key="10">
    <source>
        <dbReference type="ARBA" id="ARBA00023157"/>
    </source>
</evidence>
<keyword evidence="14" id="KW-1185">Reference proteome</keyword>
<protein>
    <submittedName>
        <fullName evidence="13">Cytochrome c oxidase assembly protein subunit 15</fullName>
    </submittedName>
</protein>
<dbReference type="InterPro" id="IPR003780">
    <property type="entry name" value="COX15/CtaA_fam"/>
</dbReference>
<evidence type="ECO:0000313" key="13">
    <source>
        <dbReference type="EMBL" id="RCX31323.1"/>
    </source>
</evidence>
<comment type="caution">
    <text evidence="13">The sequence shown here is derived from an EMBL/GenBank/DDBJ whole genome shotgun (WGS) entry which is preliminary data.</text>
</comment>
<dbReference type="Pfam" id="PF02628">
    <property type="entry name" value="COX15-CtaA"/>
    <property type="match status" value="1"/>
</dbReference>
<feature type="transmembrane region" description="Helical" evidence="12">
    <location>
        <begin position="102"/>
        <end position="121"/>
    </location>
</feature>
<keyword evidence="4" id="KW-0479">Metal-binding</keyword>
<dbReference type="OrthoDB" id="1447144at2"/>
<evidence type="ECO:0000256" key="4">
    <source>
        <dbReference type="ARBA" id="ARBA00022723"/>
    </source>
</evidence>
<organism evidence="13 14">
    <name type="scientific">Thioalbus denitrificans</name>
    <dbReference type="NCBI Taxonomy" id="547122"/>
    <lineage>
        <taxon>Bacteria</taxon>
        <taxon>Pseudomonadati</taxon>
        <taxon>Pseudomonadota</taxon>
        <taxon>Gammaproteobacteria</taxon>
        <taxon>Chromatiales</taxon>
        <taxon>Ectothiorhodospiraceae</taxon>
        <taxon>Thioalbus</taxon>
    </lineage>
</organism>
<keyword evidence="5 12" id="KW-1133">Transmembrane helix</keyword>
<dbReference type="GO" id="GO:0006784">
    <property type="term" value="P:heme A biosynthetic process"/>
    <property type="evidence" value="ECO:0007669"/>
    <property type="project" value="InterPro"/>
</dbReference>
<reference evidence="13 14" key="1">
    <citation type="submission" date="2018-07" db="EMBL/GenBank/DDBJ databases">
        <title>Genomic Encyclopedia of Type Strains, Phase IV (KMG-IV): sequencing the most valuable type-strain genomes for metagenomic binning, comparative biology and taxonomic classification.</title>
        <authorList>
            <person name="Goeker M."/>
        </authorList>
    </citation>
    <scope>NUCLEOTIDE SEQUENCE [LARGE SCALE GENOMIC DNA]</scope>
    <source>
        <strain evidence="13 14">DSM 26407</strain>
    </source>
</reference>
<feature type="transmembrane region" description="Helical" evidence="12">
    <location>
        <begin position="239"/>
        <end position="260"/>
    </location>
</feature>
<feature type="transmembrane region" description="Helical" evidence="12">
    <location>
        <begin position="299"/>
        <end position="319"/>
    </location>
</feature>
<feature type="transmembrane region" description="Helical" evidence="12">
    <location>
        <begin position="127"/>
        <end position="146"/>
    </location>
</feature>
<dbReference type="PANTHER" id="PTHR35457:SF1">
    <property type="entry name" value="HEME A SYNTHASE"/>
    <property type="match status" value="1"/>
</dbReference>
<accession>A0A369CC97</accession>
<dbReference type="GO" id="GO:0016491">
    <property type="term" value="F:oxidoreductase activity"/>
    <property type="evidence" value="ECO:0007669"/>
    <property type="project" value="UniProtKB-KW"/>
</dbReference>
<evidence type="ECO:0000256" key="9">
    <source>
        <dbReference type="ARBA" id="ARBA00023136"/>
    </source>
</evidence>
<evidence type="ECO:0000256" key="7">
    <source>
        <dbReference type="ARBA" id="ARBA00023004"/>
    </source>
</evidence>
<dbReference type="EMBL" id="QPJY01000003">
    <property type="protein sequence ID" value="RCX31323.1"/>
    <property type="molecule type" value="Genomic_DNA"/>
</dbReference>
<keyword evidence="3 12" id="KW-0812">Transmembrane</keyword>
<dbReference type="AlphaFoldDB" id="A0A369CC97"/>
<comment type="pathway">
    <text evidence="11">Porphyrin-containing compound metabolism.</text>
</comment>
<keyword evidence="10" id="KW-1015">Disulfide bond</keyword>
<proteinExistence type="predicted"/>
<keyword evidence="6" id="KW-0560">Oxidoreductase</keyword>
<evidence type="ECO:0000256" key="5">
    <source>
        <dbReference type="ARBA" id="ARBA00022989"/>
    </source>
</evidence>
<evidence type="ECO:0000313" key="14">
    <source>
        <dbReference type="Proteomes" id="UP000252707"/>
    </source>
</evidence>
<sequence length="339" mass="35391">MRRATLLTALLALAVILLGAFVRLSDAGLGCPDWPGCYGRLTVPAGDAATAAANAAFPDRPLEHPKAWKEMVHRYLAGSLGLAVMGLAFTAWRRRAPVRGPVLGLVGLVLIQALLGMWTVTLLVKPAVVTAHLLGGILTCAGLWWLALRQEPAPALLSGARGLRTWALLALGLVLVQIALGGWTSSNYAALGCTEFPRCHSGAWWPPTDFREAFVLWRGTGVNYEYGVLDAAARTAIHLAHRLGALAVVLAVGGLVLRLAATGIPALRRVGIALGGMLALQVALGIANVLGGLPLPVAVAHTGGAALLACTLLSAVRLLRPLPVSRPQRSPARLLGATR</sequence>
<feature type="transmembrane region" description="Helical" evidence="12">
    <location>
        <begin position="166"/>
        <end position="184"/>
    </location>
</feature>
<dbReference type="InterPro" id="IPR050450">
    <property type="entry name" value="COX15/CtaA_HemeA_synthase"/>
</dbReference>
<dbReference type="Proteomes" id="UP000252707">
    <property type="component" value="Unassembled WGS sequence"/>
</dbReference>
<comment type="subcellular location">
    <subcellularLocation>
        <location evidence="1">Membrane</location>
        <topology evidence="1">Multi-pass membrane protein</topology>
    </subcellularLocation>
</comment>
<evidence type="ECO:0000256" key="3">
    <source>
        <dbReference type="ARBA" id="ARBA00022692"/>
    </source>
</evidence>
<keyword evidence="9 12" id="KW-0472">Membrane</keyword>
<evidence type="ECO:0000256" key="1">
    <source>
        <dbReference type="ARBA" id="ARBA00004141"/>
    </source>
</evidence>
<evidence type="ECO:0000256" key="11">
    <source>
        <dbReference type="ARBA" id="ARBA00023444"/>
    </source>
</evidence>
<keyword evidence="2" id="KW-1003">Cell membrane</keyword>
<evidence type="ECO:0000256" key="8">
    <source>
        <dbReference type="ARBA" id="ARBA00023133"/>
    </source>
</evidence>
<evidence type="ECO:0000256" key="2">
    <source>
        <dbReference type="ARBA" id="ARBA00022475"/>
    </source>
</evidence>
<feature type="transmembrane region" description="Helical" evidence="12">
    <location>
        <begin position="272"/>
        <end position="293"/>
    </location>
</feature>
<feature type="transmembrane region" description="Helical" evidence="12">
    <location>
        <begin position="72"/>
        <end position="90"/>
    </location>
</feature>
<keyword evidence="8" id="KW-0350">Heme biosynthesis</keyword>
<dbReference type="PANTHER" id="PTHR35457">
    <property type="entry name" value="HEME A SYNTHASE"/>
    <property type="match status" value="1"/>
</dbReference>